<evidence type="ECO:0000313" key="1">
    <source>
        <dbReference type="EMBL" id="KKL24013.1"/>
    </source>
</evidence>
<sequence>MKLWKIGWRKIIINLEETDNVKQLDKISNHLKKQYPKFQFILI</sequence>
<accession>A0A0F9EJC8</accession>
<dbReference type="AlphaFoldDB" id="A0A0F9EJC8"/>
<gene>
    <name evidence="1" type="ORF">LCGC14_2419540</name>
</gene>
<organism evidence="1">
    <name type="scientific">marine sediment metagenome</name>
    <dbReference type="NCBI Taxonomy" id="412755"/>
    <lineage>
        <taxon>unclassified sequences</taxon>
        <taxon>metagenomes</taxon>
        <taxon>ecological metagenomes</taxon>
    </lineage>
</organism>
<reference evidence="1" key="1">
    <citation type="journal article" date="2015" name="Nature">
        <title>Complex archaea that bridge the gap between prokaryotes and eukaryotes.</title>
        <authorList>
            <person name="Spang A."/>
            <person name="Saw J.H."/>
            <person name="Jorgensen S.L."/>
            <person name="Zaremba-Niedzwiedzka K."/>
            <person name="Martijn J."/>
            <person name="Lind A.E."/>
            <person name="van Eijk R."/>
            <person name="Schleper C."/>
            <person name="Guy L."/>
            <person name="Ettema T.J."/>
        </authorList>
    </citation>
    <scope>NUCLEOTIDE SEQUENCE</scope>
</reference>
<dbReference type="EMBL" id="LAZR01036750">
    <property type="protein sequence ID" value="KKL24013.1"/>
    <property type="molecule type" value="Genomic_DNA"/>
</dbReference>
<protein>
    <submittedName>
        <fullName evidence="1">Uncharacterized protein</fullName>
    </submittedName>
</protein>
<name>A0A0F9EJC8_9ZZZZ</name>
<feature type="non-terminal residue" evidence="1">
    <location>
        <position position="43"/>
    </location>
</feature>
<proteinExistence type="predicted"/>
<comment type="caution">
    <text evidence="1">The sequence shown here is derived from an EMBL/GenBank/DDBJ whole genome shotgun (WGS) entry which is preliminary data.</text>
</comment>